<evidence type="ECO:0000256" key="6">
    <source>
        <dbReference type="ARBA" id="ARBA00023136"/>
    </source>
</evidence>
<name>A0A292YM51_9BACL</name>
<feature type="transmembrane region" description="Helical" evidence="8">
    <location>
        <begin position="212"/>
        <end position="236"/>
    </location>
</feature>
<dbReference type="AlphaFoldDB" id="A0A292YM51"/>
<keyword evidence="5" id="KW-0560">Oxidoreductase</keyword>
<comment type="subcellular location">
    <subcellularLocation>
        <location evidence="1">Cell membrane</location>
        <topology evidence="1">Multi-pass membrane protein</topology>
    </subcellularLocation>
    <subcellularLocation>
        <location evidence="7">Membrane</location>
        <topology evidence="7">Multi-pass membrane protein</topology>
    </subcellularLocation>
</comment>
<feature type="transmembrane region" description="Helical" evidence="8">
    <location>
        <begin position="248"/>
        <end position="268"/>
    </location>
</feature>
<organism evidence="10 11">
    <name type="scientific">Effusibacillus lacus</name>
    <dbReference type="NCBI Taxonomy" id="1348429"/>
    <lineage>
        <taxon>Bacteria</taxon>
        <taxon>Bacillati</taxon>
        <taxon>Bacillota</taxon>
        <taxon>Bacilli</taxon>
        <taxon>Bacillales</taxon>
        <taxon>Alicyclobacillaceae</taxon>
        <taxon>Effusibacillus</taxon>
    </lineage>
</organism>
<dbReference type="GO" id="GO:0016491">
    <property type="term" value="F:oxidoreductase activity"/>
    <property type="evidence" value="ECO:0007669"/>
    <property type="project" value="UniProtKB-KW"/>
</dbReference>
<dbReference type="PANTHER" id="PTHR42682:SF5">
    <property type="entry name" value="HYDROGENASE-4 COMPONENT F"/>
    <property type="match status" value="1"/>
</dbReference>
<evidence type="ECO:0000256" key="1">
    <source>
        <dbReference type="ARBA" id="ARBA00004651"/>
    </source>
</evidence>
<dbReference type="PRINTS" id="PR01434">
    <property type="entry name" value="NADHDHGNASE5"/>
</dbReference>
<dbReference type="PANTHER" id="PTHR42682">
    <property type="entry name" value="HYDROGENASE-4 COMPONENT F"/>
    <property type="match status" value="1"/>
</dbReference>
<evidence type="ECO:0000313" key="11">
    <source>
        <dbReference type="Proteomes" id="UP000217785"/>
    </source>
</evidence>
<keyword evidence="11" id="KW-1185">Reference proteome</keyword>
<evidence type="ECO:0000259" key="9">
    <source>
        <dbReference type="Pfam" id="PF00361"/>
    </source>
</evidence>
<dbReference type="Proteomes" id="UP000217785">
    <property type="component" value="Unassembled WGS sequence"/>
</dbReference>
<feature type="transmembrane region" description="Helical" evidence="8">
    <location>
        <begin position="163"/>
        <end position="183"/>
    </location>
</feature>
<feature type="transmembrane region" description="Helical" evidence="8">
    <location>
        <begin position="109"/>
        <end position="127"/>
    </location>
</feature>
<feature type="transmembrane region" description="Helical" evidence="8">
    <location>
        <begin position="414"/>
        <end position="435"/>
    </location>
</feature>
<dbReference type="GO" id="GO:0005886">
    <property type="term" value="C:plasma membrane"/>
    <property type="evidence" value="ECO:0007669"/>
    <property type="project" value="UniProtKB-SubCell"/>
</dbReference>
<proteinExistence type="predicted"/>
<feature type="transmembrane region" description="Helical" evidence="8">
    <location>
        <begin position="376"/>
        <end position="394"/>
    </location>
</feature>
<dbReference type="Pfam" id="PF00361">
    <property type="entry name" value="Proton_antipo_M"/>
    <property type="match status" value="1"/>
</dbReference>
<protein>
    <submittedName>
        <fullName evidence="10">Hydrogenase 4, membrane subunit</fullName>
    </submittedName>
</protein>
<evidence type="ECO:0000256" key="7">
    <source>
        <dbReference type="RuleBase" id="RU000320"/>
    </source>
</evidence>
<dbReference type="InterPro" id="IPR001750">
    <property type="entry name" value="ND/Mrp_TM"/>
</dbReference>
<evidence type="ECO:0000313" key="10">
    <source>
        <dbReference type="EMBL" id="GAX89843.1"/>
    </source>
</evidence>
<accession>A0A292YM51</accession>
<feature type="domain" description="NADH:quinone oxidoreductase/Mrp antiporter transmembrane" evidence="9">
    <location>
        <begin position="128"/>
        <end position="424"/>
    </location>
</feature>
<dbReference type="InterPro" id="IPR052175">
    <property type="entry name" value="ComplexI-like_HydComp"/>
</dbReference>
<evidence type="ECO:0000256" key="3">
    <source>
        <dbReference type="ARBA" id="ARBA00022692"/>
    </source>
</evidence>
<reference evidence="11" key="1">
    <citation type="submission" date="2017-07" db="EMBL/GenBank/DDBJ databases">
        <title>Draft genome sequence of Effusibacillus lacus strain skLN1.</title>
        <authorList>
            <person name="Watanabe M."/>
            <person name="Kojima H."/>
            <person name="Fukui M."/>
        </authorList>
    </citation>
    <scope>NUCLEOTIDE SEQUENCE [LARGE SCALE GENOMIC DNA]</scope>
    <source>
        <strain evidence="11">skLN1</strain>
    </source>
</reference>
<feature type="transmembrane region" description="Helical" evidence="8">
    <location>
        <begin position="65"/>
        <end position="88"/>
    </location>
</feature>
<evidence type="ECO:0000256" key="5">
    <source>
        <dbReference type="ARBA" id="ARBA00023002"/>
    </source>
</evidence>
<keyword evidence="4 8" id="KW-1133">Transmembrane helix</keyword>
<feature type="transmembrane region" description="Helical" evidence="8">
    <location>
        <begin position="6"/>
        <end position="23"/>
    </location>
</feature>
<keyword evidence="2" id="KW-1003">Cell membrane</keyword>
<evidence type="ECO:0000256" key="4">
    <source>
        <dbReference type="ARBA" id="ARBA00022989"/>
    </source>
</evidence>
<keyword evidence="6 8" id="KW-0472">Membrane</keyword>
<gene>
    <name evidence="10" type="ORF">EFBL_1468</name>
</gene>
<feature type="transmembrane region" description="Helical" evidence="8">
    <location>
        <begin position="35"/>
        <end position="53"/>
    </location>
</feature>
<dbReference type="EMBL" id="BDUF01000033">
    <property type="protein sequence ID" value="GAX89843.1"/>
    <property type="molecule type" value="Genomic_DNA"/>
</dbReference>
<sequence>MTEMGWIWTLLGIPLVTGLLAWRIKIQKVCERVQVAGAFLMLLAGLTVAYRVLSGSPFTGENEFIYVDALGAFNISLVVLVGFTASLYSVGYMQHEVSEGIITERQFRLYYLWFHLFLFTMLAVSVVNNLGLLWVGIELTTLVSALLVAFYKKGTALEAAWKYLIMGSVGIAFALLGIIFIYLSGIHLLGEDPRALDWSVLSQAAEHLNPKWILIAFIFVLVGFGTKAGLAPMHFWLPDAHSQAPSPVSAVLSGVLLNTALYGIFRVFTIANTTLDGKAAQFLIFFGLLSIAITVPFILVQHDLKRMLAYSSVEHMGIIALGVGIGGTLGLYGALLHMFNHSMAKSLLFFSAGNINQKYHSKRMDRISGILKAMPVTGSIFLIAAFAITGAPPFNIFISEFTIMMAGIKGGHMWATVLFILLVVLIFAGMIYYVVKMAFGEAPAKLEKKEINRWSTAALFIPLVIVVMFGLYVPPFLSETIHQVSEVLQGVHR</sequence>
<comment type="caution">
    <text evidence="10">The sequence shown here is derived from an EMBL/GenBank/DDBJ whole genome shotgun (WGS) entry which is preliminary data.</text>
</comment>
<feature type="transmembrane region" description="Helical" evidence="8">
    <location>
        <begin position="312"/>
        <end position="332"/>
    </location>
</feature>
<feature type="transmembrane region" description="Helical" evidence="8">
    <location>
        <begin position="456"/>
        <end position="473"/>
    </location>
</feature>
<evidence type="ECO:0000256" key="2">
    <source>
        <dbReference type="ARBA" id="ARBA00022475"/>
    </source>
</evidence>
<keyword evidence="3 7" id="KW-0812">Transmembrane</keyword>
<feature type="transmembrane region" description="Helical" evidence="8">
    <location>
        <begin position="280"/>
        <end position="300"/>
    </location>
</feature>
<evidence type="ECO:0000256" key="8">
    <source>
        <dbReference type="SAM" id="Phobius"/>
    </source>
</evidence>